<keyword evidence="1" id="KW-0732">Signal</keyword>
<feature type="chain" id="PRO_5007872227" description="Cyanovirin-N domain-containing protein" evidence="1">
    <location>
        <begin position="25"/>
        <end position="132"/>
    </location>
</feature>
<organism evidence="3 4">
    <name type="scientific">Sistotremastrum suecicum HHB10207 ss-3</name>
    <dbReference type="NCBI Taxonomy" id="1314776"/>
    <lineage>
        <taxon>Eukaryota</taxon>
        <taxon>Fungi</taxon>
        <taxon>Dikarya</taxon>
        <taxon>Basidiomycota</taxon>
        <taxon>Agaricomycotina</taxon>
        <taxon>Agaricomycetes</taxon>
        <taxon>Sistotremastrales</taxon>
        <taxon>Sistotremastraceae</taxon>
        <taxon>Sistotremastrum</taxon>
    </lineage>
</organism>
<reference evidence="3 4" key="1">
    <citation type="journal article" date="2016" name="Mol. Biol. Evol.">
        <title>Comparative Genomics of Early-Diverging Mushroom-Forming Fungi Provides Insights into the Origins of Lignocellulose Decay Capabilities.</title>
        <authorList>
            <person name="Nagy L.G."/>
            <person name="Riley R."/>
            <person name="Tritt A."/>
            <person name="Adam C."/>
            <person name="Daum C."/>
            <person name="Floudas D."/>
            <person name="Sun H."/>
            <person name="Yadav J.S."/>
            <person name="Pangilinan J."/>
            <person name="Larsson K.H."/>
            <person name="Matsuura K."/>
            <person name="Barry K."/>
            <person name="Labutti K."/>
            <person name="Kuo R."/>
            <person name="Ohm R.A."/>
            <person name="Bhattacharya S.S."/>
            <person name="Shirouzu T."/>
            <person name="Yoshinaga Y."/>
            <person name="Martin F.M."/>
            <person name="Grigoriev I.V."/>
            <person name="Hibbett D.S."/>
        </authorList>
    </citation>
    <scope>NUCLEOTIDE SEQUENCE [LARGE SCALE GENOMIC DNA]</scope>
    <source>
        <strain evidence="3 4">HHB10207 ss-3</strain>
    </source>
</reference>
<dbReference type="AlphaFoldDB" id="A0A166DJT7"/>
<dbReference type="OrthoDB" id="3068152at2759"/>
<dbReference type="InterPro" id="IPR036673">
    <property type="entry name" value="Cyanovirin-N_sf"/>
</dbReference>
<dbReference type="Proteomes" id="UP000076798">
    <property type="component" value="Unassembled WGS sequence"/>
</dbReference>
<proteinExistence type="predicted"/>
<evidence type="ECO:0000313" key="3">
    <source>
        <dbReference type="EMBL" id="KZT38598.1"/>
    </source>
</evidence>
<dbReference type="Pfam" id="PF08881">
    <property type="entry name" value="CVNH"/>
    <property type="match status" value="1"/>
</dbReference>
<sequence length="132" mass="13841">MQIVSQGLLLSLLLVTVHFPLTMGQGYLSSCSSCDETCSGSTCKVTCTCRDVHGNPHSGASINFNTCITNNDGNLACEKNGGFGGSCSGCSANAQDVFGQICCTCKDDEHNPHFTCLQTNNCVSNWDGNLGC</sequence>
<protein>
    <recommendedName>
        <fullName evidence="2">Cyanovirin-N domain-containing protein</fullName>
    </recommendedName>
</protein>
<gene>
    <name evidence="3" type="ORF">SISSUDRAFT_726521</name>
</gene>
<dbReference type="EMBL" id="KV428060">
    <property type="protein sequence ID" value="KZT38598.1"/>
    <property type="molecule type" value="Genomic_DNA"/>
</dbReference>
<feature type="domain" description="Cyanovirin-N" evidence="2">
    <location>
        <begin position="32"/>
        <end position="130"/>
    </location>
</feature>
<keyword evidence="4" id="KW-1185">Reference proteome</keyword>
<dbReference type="InterPro" id="IPR011058">
    <property type="entry name" value="Cyanovirin-N"/>
</dbReference>
<evidence type="ECO:0000256" key="1">
    <source>
        <dbReference type="SAM" id="SignalP"/>
    </source>
</evidence>
<dbReference type="Gene3D" id="2.30.60.10">
    <property type="entry name" value="Cyanovirin-N"/>
    <property type="match status" value="1"/>
</dbReference>
<name>A0A166DJT7_9AGAM</name>
<dbReference type="SUPFAM" id="SSF51322">
    <property type="entry name" value="Cyanovirin-N"/>
    <property type="match status" value="1"/>
</dbReference>
<evidence type="ECO:0000313" key="4">
    <source>
        <dbReference type="Proteomes" id="UP000076798"/>
    </source>
</evidence>
<accession>A0A166DJT7</accession>
<evidence type="ECO:0000259" key="2">
    <source>
        <dbReference type="Pfam" id="PF08881"/>
    </source>
</evidence>
<feature type="signal peptide" evidence="1">
    <location>
        <begin position="1"/>
        <end position="24"/>
    </location>
</feature>